<dbReference type="AlphaFoldDB" id="A0A540NJQ2"/>
<evidence type="ECO:0000313" key="1">
    <source>
        <dbReference type="EMBL" id="TQE11264.1"/>
    </source>
</evidence>
<comment type="caution">
    <text evidence="1">The sequence shown here is derived from an EMBL/GenBank/DDBJ whole genome shotgun (WGS) entry which is preliminary data.</text>
</comment>
<keyword evidence="2" id="KW-1185">Reference proteome</keyword>
<sequence>MASEVAPQLPPLLDHSPAPRSYDACFPITGSTIGAGGPDMVVAVRFGVWVGGLFGGGGFALEVSHTVPL</sequence>
<dbReference type="EMBL" id="VIEB01000032">
    <property type="protein sequence ID" value="TQE11264.1"/>
    <property type="molecule type" value="Genomic_DNA"/>
</dbReference>
<organism evidence="1 2">
    <name type="scientific">Malus baccata</name>
    <name type="common">Siberian crab apple</name>
    <name type="synonym">Pyrus baccata</name>
    <dbReference type="NCBI Taxonomy" id="106549"/>
    <lineage>
        <taxon>Eukaryota</taxon>
        <taxon>Viridiplantae</taxon>
        <taxon>Streptophyta</taxon>
        <taxon>Embryophyta</taxon>
        <taxon>Tracheophyta</taxon>
        <taxon>Spermatophyta</taxon>
        <taxon>Magnoliopsida</taxon>
        <taxon>eudicotyledons</taxon>
        <taxon>Gunneridae</taxon>
        <taxon>Pentapetalae</taxon>
        <taxon>rosids</taxon>
        <taxon>fabids</taxon>
        <taxon>Rosales</taxon>
        <taxon>Rosaceae</taxon>
        <taxon>Amygdaloideae</taxon>
        <taxon>Maleae</taxon>
        <taxon>Malus</taxon>
    </lineage>
</organism>
<accession>A0A540NJQ2</accession>
<evidence type="ECO:0000313" key="2">
    <source>
        <dbReference type="Proteomes" id="UP000315295"/>
    </source>
</evidence>
<dbReference type="Proteomes" id="UP000315295">
    <property type="component" value="Unassembled WGS sequence"/>
</dbReference>
<name>A0A540NJQ2_MALBA</name>
<proteinExistence type="predicted"/>
<protein>
    <submittedName>
        <fullName evidence="1">Uncharacterized protein</fullName>
    </submittedName>
</protein>
<gene>
    <name evidence="1" type="ORF">C1H46_003270</name>
</gene>
<reference evidence="1 2" key="1">
    <citation type="journal article" date="2019" name="G3 (Bethesda)">
        <title>Sequencing of a Wild Apple (Malus baccata) Genome Unravels the Differences Between Cultivated and Wild Apple Species Regarding Disease Resistance and Cold Tolerance.</title>
        <authorList>
            <person name="Chen X."/>
        </authorList>
    </citation>
    <scope>NUCLEOTIDE SEQUENCE [LARGE SCALE GENOMIC DNA]</scope>
    <source>
        <strain evidence="2">cv. Shandingzi</strain>
        <tissue evidence="1">Leaves</tissue>
    </source>
</reference>